<proteinExistence type="predicted"/>
<name>A0A371EFX2_MUCPR</name>
<keyword evidence="2" id="KW-1185">Reference proteome</keyword>
<dbReference type="EMBL" id="QJKJ01014171">
    <property type="protein sequence ID" value="RDX64886.1"/>
    <property type="molecule type" value="Genomic_DNA"/>
</dbReference>
<keyword evidence="1" id="KW-0560">Oxidoreductase</keyword>
<dbReference type="AlphaFoldDB" id="A0A371EFX2"/>
<dbReference type="Proteomes" id="UP000257109">
    <property type="component" value="Unassembled WGS sequence"/>
</dbReference>
<dbReference type="STRING" id="157652.A0A371EFX2"/>
<comment type="caution">
    <text evidence="1">The sequence shown here is derived from an EMBL/GenBank/DDBJ whole genome shotgun (WGS) entry which is preliminary data.</text>
</comment>
<protein>
    <submittedName>
        <fullName evidence="1">2-oxoacid dependent dioxygenase</fullName>
    </submittedName>
</protein>
<dbReference type="OrthoDB" id="1433547at2759"/>
<reference evidence="1" key="1">
    <citation type="submission" date="2018-05" db="EMBL/GenBank/DDBJ databases">
        <title>Draft genome of Mucuna pruriens seed.</title>
        <authorList>
            <person name="Nnadi N.E."/>
            <person name="Vos R."/>
            <person name="Hasami M.H."/>
            <person name="Devisetty U.K."/>
            <person name="Aguiy J.C."/>
        </authorList>
    </citation>
    <scope>NUCLEOTIDE SEQUENCE [LARGE SCALE GENOMIC DNA]</scope>
    <source>
        <strain evidence="1">JCA_2017</strain>
    </source>
</reference>
<sequence>MMQEACALLIPQISDYFNVEVNGPMFAENERTKELKAFDHRKLGVKGLVDAGITKIPRMFHHPSDNFNRASDLGHK</sequence>
<keyword evidence="1" id="KW-0223">Dioxygenase</keyword>
<feature type="non-terminal residue" evidence="1">
    <location>
        <position position="1"/>
    </location>
</feature>
<gene>
    <name evidence="1" type="primary">GSL-OH</name>
    <name evidence="1" type="ORF">CR513_56501</name>
</gene>
<accession>A0A371EFX2</accession>
<organism evidence="1 2">
    <name type="scientific">Mucuna pruriens</name>
    <name type="common">Velvet bean</name>
    <name type="synonym">Dolichos pruriens</name>
    <dbReference type="NCBI Taxonomy" id="157652"/>
    <lineage>
        <taxon>Eukaryota</taxon>
        <taxon>Viridiplantae</taxon>
        <taxon>Streptophyta</taxon>
        <taxon>Embryophyta</taxon>
        <taxon>Tracheophyta</taxon>
        <taxon>Spermatophyta</taxon>
        <taxon>Magnoliopsida</taxon>
        <taxon>eudicotyledons</taxon>
        <taxon>Gunneridae</taxon>
        <taxon>Pentapetalae</taxon>
        <taxon>rosids</taxon>
        <taxon>fabids</taxon>
        <taxon>Fabales</taxon>
        <taxon>Fabaceae</taxon>
        <taxon>Papilionoideae</taxon>
        <taxon>50 kb inversion clade</taxon>
        <taxon>NPAAA clade</taxon>
        <taxon>indigoferoid/millettioid clade</taxon>
        <taxon>Phaseoleae</taxon>
        <taxon>Mucuna</taxon>
    </lineage>
</organism>
<dbReference type="GO" id="GO:0051213">
    <property type="term" value="F:dioxygenase activity"/>
    <property type="evidence" value="ECO:0007669"/>
    <property type="project" value="UniProtKB-KW"/>
</dbReference>
<evidence type="ECO:0000313" key="1">
    <source>
        <dbReference type="EMBL" id="RDX64886.1"/>
    </source>
</evidence>
<evidence type="ECO:0000313" key="2">
    <source>
        <dbReference type="Proteomes" id="UP000257109"/>
    </source>
</evidence>